<evidence type="ECO:0000256" key="1">
    <source>
        <dbReference type="ARBA" id="ARBA00022723"/>
    </source>
</evidence>
<dbReference type="GeneID" id="110789047"/>
<dbReference type="InterPro" id="IPR007527">
    <property type="entry name" value="Znf_SWIM"/>
</dbReference>
<dbReference type="SMART" id="SM00575">
    <property type="entry name" value="ZnF_PMZ"/>
    <property type="match status" value="1"/>
</dbReference>
<evidence type="ECO:0000256" key="2">
    <source>
        <dbReference type="ARBA" id="ARBA00022771"/>
    </source>
</evidence>
<protein>
    <submittedName>
        <fullName evidence="7">Protein FAR1-RELATED SEQUENCE 5-like</fullName>
    </submittedName>
</protein>
<name>A0A9R0JWQ5_SPIOL</name>
<keyword evidence="3" id="KW-0862">Zinc</keyword>
<feature type="domain" description="SWIM-type" evidence="5">
    <location>
        <begin position="502"/>
        <end position="538"/>
    </location>
</feature>
<sequence>MIIDLNEDIYDDDVVEVNADEQGPSIPCKGMCFVSDEELATLCHNYAYKLGFTFLVQSSLLMDEYKALGVRRTGVGKLETQNHMLKRLRLHCKMGGRKQTMNSQVSDCKVFVEGRMVEGRMEITGCLLEHKHTLHPNSSRFMVNYRNIDCPTHNRIVINDRSAIPISRNFNQLVVENGGQENVPYNQRDVRNVVNLERRMSRIQGDAVALEEYFRKQHDADKNFYSCIQNDEIGTLMNAFWYDSRSRATWKDFGDIITFDTTFLANRYKMPFAPFVCVNHHGKSIVFVSALLSHEDSDTFEWVFKQWLLCMVKNLGSLTKWSKIGVAIHEAVHDFLDADEFDEAWRLIIETCGLQANPWMKEMYEIRQRWAPGHWRTTFWAGMSSTQRSERMNRFFKGYVNVETGLSRFLLQYEAAMKVKLEEEKIMDSQSVQPPLPVDKTVLVEYVFHKKYTNAKFAEVRKQSVALKHTNATKTGALGSLLFYRADENVATRMKWKQKKSYFLSIDKEKGEFSCSCKLFEFSGILCRHLIRVIDTEVIQVIPDKYILDRWRKNKVRGYEDIRVSYYHPEESARVKKNRDFSQRHTYLPSLPMHNDATLLLYKEATKKIRSALEAEVGVENTGTDG</sequence>
<organism evidence="6 7">
    <name type="scientific">Spinacia oleracea</name>
    <name type="common">Spinach</name>
    <dbReference type="NCBI Taxonomy" id="3562"/>
    <lineage>
        <taxon>Eukaryota</taxon>
        <taxon>Viridiplantae</taxon>
        <taxon>Streptophyta</taxon>
        <taxon>Embryophyta</taxon>
        <taxon>Tracheophyta</taxon>
        <taxon>Spermatophyta</taxon>
        <taxon>Magnoliopsida</taxon>
        <taxon>eudicotyledons</taxon>
        <taxon>Gunneridae</taxon>
        <taxon>Pentapetalae</taxon>
        <taxon>Caryophyllales</taxon>
        <taxon>Chenopodiaceae</taxon>
        <taxon>Chenopodioideae</taxon>
        <taxon>Anserineae</taxon>
        <taxon>Spinacia</taxon>
    </lineage>
</organism>
<dbReference type="PANTHER" id="PTHR47718">
    <property type="entry name" value="OS01G0519700 PROTEIN"/>
    <property type="match status" value="1"/>
</dbReference>
<keyword evidence="2 4" id="KW-0863">Zinc-finger</keyword>
<proteinExistence type="predicted"/>
<keyword evidence="1" id="KW-0479">Metal-binding</keyword>
<dbReference type="InterPro" id="IPR018289">
    <property type="entry name" value="MULE_transposase_dom"/>
</dbReference>
<evidence type="ECO:0000313" key="7">
    <source>
        <dbReference type="RefSeq" id="XP_021849383.2"/>
    </source>
</evidence>
<dbReference type="InterPro" id="IPR006564">
    <property type="entry name" value="Znf_PMZ"/>
</dbReference>
<reference evidence="6" key="1">
    <citation type="journal article" date="2021" name="Nat. Commun.">
        <title>Genomic analyses provide insights into spinach domestication and the genetic basis of agronomic traits.</title>
        <authorList>
            <person name="Cai X."/>
            <person name="Sun X."/>
            <person name="Xu C."/>
            <person name="Sun H."/>
            <person name="Wang X."/>
            <person name="Ge C."/>
            <person name="Zhang Z."/>
            <person name="Wang Q."/>
            <person name="Fei Z."/>
            <person name="Jiao C."/>
            <person name="Wang Q."/>
        </authorList>
    </citation>
    <scope>NUCLEOTIDE SEQUENCE [LARGE SCALE GENOMIC DNA]</scope>
    <source>
        <strain evidence="6">cv. Varoflay</strain>
    </source>
</reference>
<dbReference type="GO" id="GO:0008270">
    <property type="term" value="F:zinc ion binding"/>
    <property type="evidence" value="ECO:0007669"/>
    <property type="project" value="UniProtKB-KW"/>
</dbReference>
<dbReference type="RefSeq" id="XP_021849383.2">
    <property type="nucleotide sequence ID" value="XM_021993691.2"/>
</dbReference>
<evidence type="ECO:0000313" key="6">
    <source>
        <dbReference type="Proteomes" id="UP000813463"/>
    </source>
</evidence>
<dbReference type="KEGG" id="soe:110789047"/>
<evidence type="ECO:0000259" key="5">
    <source>
        <dbReference type="PROSITE" id="PS50966"/>
    </source>
</evidence>
<accession>A0A9R0JWQ5</accession>
<dbReference type="PROSITE" id="PS50966">
    <property type="entry name" value="ZF_SWIM"/>
    <property type="match status" value="1"/>
</dbReference>
<dbReference type="Pfam" id="PF10551">
    <property type="entry name" value="MULE"/>
    <property type="match status" value="1"/>
</dbReference>
<dbReference type="AlphaFoldDB" id="A0A9R0JWQ5"/>
<gene>
    <name evidence="7" type="primary">LOC110789047</name>
</gene>
<dbReference type="Pfam" id="PF04434">
    <property type="entry name" value="SWIM"/>
    <property type="match status" value="1"/>
</dbReference>
<reference evidence="7" key="2">
    <citation type="submission" date="2025-08" db="UniProtKB">
        <authorList>
            <consortium name="RefSeq"/>
        </authorList>
    </citation>
    <scope>IDENTIFICATION</scope>
    <source>
        <tissue evidence="7">Leaf</tissue>
    </source>
</reference>
<evidence type="ECO:0000256" key="4">
    <source>
        <dbReference type="PROSITE-ProRule" id="PRU00325"/>
    </source>
</evidence>
<evidence type="ECO:0000256" key="3">
    <source>
        <dbReference type="ARBA" id="ARBA00022833"/>
    </source>
</evidence>
<dbReference type="Proteomes" id="UP000813463">
    <property type="component" value="Chromosome 5"/>
</dbReference>
<keyword evidence="6" id="KW-1185">Reference proteome</keyword>
<dbReference type="PANTHER" id="PTHR47718:SF13">
    <property type="entry name" value="OS09G0290500 PROTEIN"/>
    <property type="match status" value="1"/>
</dbReference>